<dbReference type="InterPro" id="IPR036271">
    <property type="entry name" value="Tet_transcr_reg_TetR-rel_C_sf"/>
</dbReference>
<keyword evidence="2 4" id="KW-0238">DNA-binding</keyword>
<gene>
    <name evidence="6" type="ORF">GCM10009855_09370</name>
</gene>
<keyword evidence="7" id="KW-1185">Reference proteome</keyword>
<dbReference type="InterPro" id="IPR009057">
    <property type="entry name" value="Homeodomain-like_sf"/>
</dbReference>
<evidence type="ECO:0000256" key="2">
    <source>
        <dbReference type="ARBA" id="ARBA00023125"/>
    </source>
</evidence>
<dbReference type="Pfam" id="PF00440">
    <property type="entry name" value="TetR_N"/>
    <property type="match status" value="1"/>
</dbReference>
<dbReference type="Pfam" id="PF13305">
    <property type="entry name" value="TetR_C_33"/>
    <property type="match status" value="1"/>
</dbReference>
<proteinExistence type="predicted"/>
<organism evidence="6 7">
    <name type="scientific">Gordonia cholesterolivorans</name>
    <dbReference type="NCBI Taxonomy" id="559625"/>
    <lineage>
        <taxon>Bacteria</taxon>
        <taxon>Bacillati</taxon>
        <taxon>Actinomycetota</taxon>
        <taxon>Actinomycetes</taxon>
        <taxon>Mycobacteriales</taxon>
        <taxon>Gordoniaceae</taxon>
        <taxon>Gordonia</taxon>
    </lineage>
</organism>
<dbReference type="PANTHER" id="PTHR30055">
    <property type="entry name" value="HTH-TYPE TRANSCRIPTIONAL REGULATOR RUTR"/>
    <property type="match status" value="1"/>
</dbReference>
<keyword evidence="3" id="KW-0804">Transcription</keyword>
<feature type="DNA-binding region" description="H-T-H motif" evidence="4">
    <location>
        <begin position="33"/>
        <end position="52"/>
    </location>
</feature>
<keyword evidence="1" id="KW-0805">Transcription regulation</keyword>
<evidence type="ECO:0000256" key="3">
    <source>
        <dbReference type="ARBA" id="ARBA00023163"/>
    </source>
</evidence>
<evidence type="ECO:0000256" key="1">
    <source>
        <dbReference type="ARBA" id="ARBA00023015"/>
    </source>
</evidence>
<dbReference type="EMBL" id="BAAARB010000003">
    <property type="protein sequence ID" value="GAA2372179.1"/>
    <property type="molecule type" value="Genomic_DNA"/>
</dbReference>
<protein>
    <submittedName>
        <fullName evidence="6">TetR/AcrR family transcriptional regulator</fullName>
    </submittedName>
</protein>
<dbReference type="InterPro" id="IPR025996">
    <property type="entry name" value="MT1864/Rv1816-like_C"/>
</dbReference>
<evidence type="ECO:0000313" key="6">
    <source>
        <dbReference type="EMBL" id="GAA2372179.1"/>
    </source>
</evidence>
<comment type="caution">
    <text evidence="6">The sequence shown here is derived from an EMBL/GenBank/DDBJ whole genome shotgun (WGS) entry which is preliminary data.</text>
</comment>
<dbReference type="Gene3D" id="1.10.357.10">
    <property type="entry name" value="Tetracycline Repressor, domain 2"/>
    <property type="match status" value="1"/>
</dbReference>
<dbReference type="PANTHER" id="PTHR30055:SF220">
    <property type="entry name" value="TETR-FAMILY REGULATORY PROTEIN"/>
    <property type="match status" value="1"/>
</dbReference>
<dbReference type="InterPro" id="IPR001647">
    <property type="entry name" value="HTH_TetR"/>
</dbReference>
<dbReference type="PROSITE" id="PS50977">
    <property type="entry name" value="HTH_TETR_2"/>
    <property type="match status" value="1"/>
</dbReference>
<evidence type="ECO:0000313" key="7">
    <source>
        <dbReference type="Proteomes" id="UP001501170"/>
    </source>
</evidence>
<dbReference type="InterPro" id="IPR050109">
    <property type="entry name" value="HTH-type_TetR-like_transc_reg"/>
</dbReference>
<feature type="domain" description="HTH tetR-type" evidence="5">
    <location>
        <begin position="10"/>
        <end position="70"/>
    </location>
</feature>
<name>A0ABP5UB28_9ACTN</name>
<evidence type="ECO:0000259" key="5">
    <source>
        <dbReference type="PROSITE" id="PS50977"/>
    </source>
</evidence>
<dbReference type="Proteomes" id="UP001501170">
    <property type="component" value="Unassembled WGS sequence"/>
</dbReference>
<accession>A0ABP5UB28</accession>
<dbReference type="RefSeq" id="WP_346075140.1">
    <property type="nucleotide sequence ID" value="NZ_BAAARB010000003.1"/>
</dbReference>
<dbReference type="SUPFAM" id="SSF48498">
    <property type="entry name" value="Tetracyclin repressor-like, C-terminal domain"/>
    <property type="match status" value="1"/>
</dbReference>
<sequence length="223" mass="23571">MSNSEEARPDPVRETLSAAAYRLVTEQGVEALTVRRLAQEAGTSTMAVYSRFGSIGAVAAEVCERGFAEFGDALSAAGRTDEPLTDLMCQGLAYLQFATDHPLLYTLMFQYSSPEWAASQRKALLQHGNPTDSPMGRAAFGVMAETIRRVATPETDDAALLIRSGVAWSTVHGLAMLSIAGHLTGAHDLVARGALISLAVGGGTPREEAERALDAAMARMAGD</sequence>
<dbReference type="SUPFAM" id="SSF46689">
    <property type="entry name" value="Homeodomain-like"/>
    <property type="match status" value="1"/>
</dbReference>
<evidence type="ECO:0000256" key="4">
    <source>
        <dbReference type="PROSITE-ProRule" id="PRU00335"/>
    </source>
</evidence>
<reference evidence="7" key="1">
    <citation type="journal article" date="2019" name="Int. J. Syst. Evol. Microbiol.">
        <title>The Global Catalogue of Microorganisms (GCM) 10K type strain sequencing project: providing services to taxonomists for standard genome sequencing and annotation.</title>
        <authorList>
            <consortium name="The Broad Institute Genomics Platform"/>
            <consortium name="The Broad Institute Genome Sequencing Center for Infectious Disease"/>
            <person name="Wu L."/>
            <person name="Ma J."/>
        </authorList>
    </citation>
    <scope>NUCLEOTIDE SEQUENCE [LARGE SCALE GENOMIC DNA]</scope>
    <source>
        <strain evidence="7">JCM 16227</strain>
    </source>
</reference>